<feature type="region of interest" description="Disordered" evidence="1">
    <location>
        <begin position="617"/>
        <end position="636"/>
    </location>
</feature>
<feature type="compositionally biased region" description="Acidic residues" evidence="1">
    <location>
        <begin position="353"/>
        <end position="369"/>
    </location>
</feature>
<dbReference type="RefSeq" id="XP_033657250.1">
    <property type="nucleotide sequence ID" value="XM_033800684.1"/>
</dbReference>
<accession>A0A6A6JSX2</accession>
<feature type="compositionally biased region" description="Polar residues" evidence="1">
    <location>
        <begin position="395"/>
        <end position="407"/>
    </location>
</feature>
<evidence type="ECO:0000256" key="1">
    <source>
        <dbReference type="SAM" id="MobiDB-lite"/>
    </source>
</evidence>
<feature type="region of interest" description="Disordered" evidence="1">
    <location>
        <begin position="384"/>
        <end position="594"/>
    </location>
</feature>
<dbReference type="GeneID" id="54553859"/>
<feature type="compositionally biased region" description="Basic residues" evidence="1">
    <location>
        <begin position="222"/>
        <end position="238"/>
    </location>
</feature>
<feature type="compositionally biased region" description="Basic and acidic residues" evidence="1">
    <location>
        <begin position="524"/>
        <end position="535"/>
    </location>
</feature>
<dbReference type="OrthoDB" id="3800150at2759"/>
<feature type="compositionally biased region" description="Acidic residues" evidence="1">
    <location>
        <begin position="581"/>
        <end position="593"/>
    </location>
</feature>
<organism evidence="2 3">
    <name type="scientific">Westerdykella ornata</name>
    <dbReference type="NCBI Taxonomy" id="318751"/>
    <lineage>
        <taxon>Eukaryota</taxon>
        <taxon>Fungi</taxon>
        <taxon>Dikarya</taxon>
        <taxon>Ascomycota</taxon>
        <taxon>Pezizomycotina</taxon>
        <taxon>Dothideomycetes</taxon>
        <taxon>Pleosporomycetidae</taxon>
        <taxon>Pleosporales</taxon>
        <taxon>Sporormiaceae</taxon>
        <taxon>Westerdykella</taxon>
    </lineage>
</organism>
<feature type="compositionally biased region" description="Basic and acidic residues" evidence="1">
    <location>
        <begin position="86"/>
        <end position="137"/>
    </location>
</feature>
<dbReference type="Proteomes" id="UP000800097">
    <property type="component" value="Unassembled WGS sequence"/>
</dbReference>
<keyword evidence="3" id="KW-1185">Reference proteome</keyword>
<sequence>MSDAAPAAPDEIRSRKDGMDSDEVLAGQEHRRQSDGGIANGNRFRDENLCGPNRHEDGDCVNQEDYRAFDVGIHEQGNLDGVLSDQSDHGDGFREQSADRIGKDDWDIREQSQGHHRARENDFHERVNREHEPHGRNASDYARNGSEANGHRLLSRGDKRGPGVDADIPSPPPKKIKKKPGPKPMNRPPPVKKDDARAKKALIRQIEGHWGKDFIKNYIPKYHRPLQKRKKGKPRTHNRKSEDDPMKWMPSVLKAILSLAAKSDDKARLKKLMGDVVRYRIQHTGNKKPQLVTTDFDVIEDMLDHGWSVGQSFSIRYKHLMTNRDEPTDTKEKDAYYKDLFREESSSDGSEAYGDESGEDDEMGQDDDSHELTHDYQMRSGYYEQLPAKAHQRHSTSYAVQEYSKSTSSRKRGGAMPEYRVPPTPRAPGSSYAGQDTRMSDRGAKPDRSRPRPRDDYGLLDGPDTYDSNGYSMSRRYSYEDAVNDRRRPAKADVRTSDHSRIDHRNANARNRTIGSSPETPLARMRDSAKQEPKFSRIYKPSPAPKIKAEPLDDESKLSNRHRAAEASIKPSGPAEADLLREEEVEGDGDSEEELRAQLELAEAKANAAKLRLMLLSKKRRSGAGESKGNPLSLGD</sequence>
<feature type="compositionally biased region" description="Basic and acidic residues" evidence="1">
    <location>
        <begin position="10"/>
        <end position="19"/>
    </location>
</feature>
<gene>
    <name evidence="2" type="ORF">EI97DRAFT_455920</name>
</gene>
<dbReference type="EMBL" id="ML986486">
    <property type="protein sequence ID" value="KAF2279711.1"/>
    <property type="molecule type" value="Genomic_DNA"/>
</dbReference>
<feature type="compositionally biased region" description="Polar residues" evidence="1">
    <location>
        <begin position="508"/>
        <end position="519"/>
    </location>
</feature>
<evidence type="ECO:0000313" key="2">
    <source>
        <dbReference type="EMBL" id="KAF2279711.1"/>
    </source>
</evidence>
<reference evidence="2" key="1">
    <citation type="journal article" date="2020" name="Stud. Mycol.">
        <title>101 Dothideomycetes genomes: a test case for predicting lifestyles and emergence of pathogens.</title>
        <authorList>
            <person name="Haridas S."/>
            <person name="Albert R."/>
            <person name="Binder M."/>
            <person name="Bloem J."/>
            <person name="Labutti K."/>
            <person name="Salamov A."/>
            <person name="Andreopoulos B."/>
            <person name="Baker S."/>
            <person name="Barry K."/>
            <person name="Bills G."/>
            <person name="Bluhm B."/>
            <person name="Cannon C."/>
            <person name="Castanera R."/>
            <person name="Culley D."/>
            <person name="Daum C."/>
            <person name="Ezra D."/>
            <person name="Gonzalez J."/>
            <person name="Henrissat B."/>
            <person name="Kuo A."/>
            <person name="Liang C."/>
            <person name="Lipzen A."/>
            <person name="Lutzoni F."/>
            <person name="Magnuson J."/>
            <person name="Mondo S."/>
            <person name="Nolan M."/>
            <person name="Ohm R."/>
            <person name="Pangilinan J."/>
            <person name="Park H.-J."/>
            <person name="Ramirez L."/>
            <person name="Alfaro M."/>
            <person name="Sun H."/>
            <person name="Tritt A."/>
            <person name="Yoshinaga Y."/>
            <person name="Zwiers L.-H."/>
            <person name="Turgeon B."/>
            <person name="Goodwin S."/>
            <person name="Spatafora J."/>
            <person name="Crous P."/>
            <person name="Grigoriev I."/>
        </authorList>
    </citation>
    <scope>NUCLEOTIDE SEQUENCE</scope>
    <source>
        <strain evidence="2">CBS 379.55</strain>
    </source>
</reference>
<feature type="region of interest" description="Disordered" evidence="1">
    <location>
        <begin position="222"/>
        <end position="245"/>
    </location>
</feature>
<feature type="compositionally biased region" description="Basic and acidic residues" evidence="1">
    <location>
        <begin position="325"/>
        <end position="345"/>
    </location>
</feature>
<protein>
    <submittedName>
        <fullName evidence="2">Uncharacterized protein</fullName>
    </submittedName>
</protein>
<feature type="compositionally biased region" description="Basic and acidic residues" evidence="1">
    <location>
        <begin position="547"/>
        <end position="558"/>
    </location>
</feature>
<name>A0A6A6JSX2_WESOR</name>
<proteinExistence type="predicted"/>
<feature type="region of interest" description="Disordered" evidence="1">
    <location>
        <begin position="1"/>
        <end position="57"/>
    </location>
</feature>
<feature type="region of interest" description="Disordered" evidence="1">
    <location>
        <begin position="325"/>
        <end position="370"/>
    </location>
</feature>
<feature type="compositionally biased region" description="Basic and acidic residues" evidence="1">
    <location>
        <begin position="43"/>
        <end position="57"/>
    </location>
</feature>
<feature type="compositionally biased region" description="Basic and acidic residues" evidence="1">
    <location>
        <begin position="438"/>
        <end position="457"/>
    </location>
</feature>
<feature type="region of interest" description="Disordered" evidence="1">
    <location>
        <begin position="78"/>
        <end position="198"/>
    </location>
</feature>
<evidence type="ECO:0000313" key="3">
    <source>
        <dbReference type="Proteomes" id="UP000800097"/>
    </source>
</evidence>
<dbReference type="AlphaFoldDB" id="A0A6A6JSX2"/>
<feature type="compositionally biased region" description="Basic and acidic residues" evidence="1">
    <location>
        <begin position="477"/>
        <end position="506"/>
    </location>
</feature>